<name>A0A918P5I4_9NEIS</name>
<feature type="region of interest" description="Disordered" evidence="1">
    <location>
        <begin position="453"/>
        <end position="485"/>
    </location>
</feature>
<dbReference type="InterPro" id="IPR044855">
    <property type="entry name" value="CoA-Trfase_III_dom3_sf"/>
</dbReference>
<evidence type="ECO:0000313" key="2">
    <source>
        <dbReference type="EMBL" id="GGY23370.1"/>
    </source>
</evidence>
<dbReference type="SUPFAM" id="SSF89796">
    <property type="entry name" value="CoA-transferase family III (CaiB/BaiF)"/>
    <property type="match status" value="2"/>
</dbReference>
<proteinExistence type="predicted"/>
<evidence type="ECO:0000256" key="1">
    <source>
        <dbReference type="SAM" id="MobiDB-lite"/>
    </source>
</evidence>
<protein>
    <submittedName>
        <fullName evidence="2">CoA transferase</fullName>
    </submittedName>
</protein>
<dbReference type="PANTHER" id="PTHR48228">
    <property type="entry name" value="SUCCINYL-COA--D-CITRAMALATE COA-TRANSFERASE"/>
    <property type="match status" value="1"/>
</dbReference>
<dbReference type="RefSeq" id="WP_189535572.1">
    <property type="nucleotide sequence ID" value="NZ_BMYX01000018.1"/>
</dbReference>
<dbReference type="GO" id="GO:0016740">
    <property type="term" value="F:transferase activity"/>
    <property type="evidence" value="ECO:0007669"/>
    <property type="project" value="UniProtKB-KW"/>
</dbReference>
<reference evidence="2" key="1">
    <citation type="journal article" date="2014" name="Int. J. Syst. Evol. Microbiol.">
        <title>Complete genome sequence of Corynebacterium casei LMG S-19264T (=DSM 44701T), isolated from a smear-ripened cheese.</title>
        <authorList>
            <consortium name="US DOE Joint Genome Institute (JGI-PGF)"/>
            <person name="Walter F."/>
            <person name="Albersmeier A."/>
            <person name="Kalinowski J."/>
            <person name="Ruckert C."/>
        </authorList>
    </citation>
    <scope>NUCLEOTIDE SEQUENCE</scope>
    <source>
        <strain evidence="2">KCTC 32182</strain>
    </source>
</reference>
<organism evidence="2 3">
    <name type="scientific">Paludibacterium paludis</name>
    <dbReference type="NCBI Taxonomy" id="1225769"/>
    <lineage>
        <taxon>Bacteria</taxon>
        <taxon>Pseudomonadati</taxon>
        <taxon>Pseudomonadota</taxon>
        <taxon>Betaproteobacteria</taxon>
        <taxon>Neisseriales</taxon>
        <taxon>Chromobacteriaceae</taxon>
        <taxon>Paludibacterium</taxon>
    </lineage>
</organism>
<accession>A0A918P5I4</accession>
<dbReference type="Pfam" id="PF02515">
    <property type="entry name" value="CoA_transf_3"/>
    <property type="match status" value="1"/>
</dbReference>
<dbReference type="Proteomes" id="UP000645257">
    <property type="component" value="Unassembled WGS sequence"/>
</dbReference>
<comment type="caution">
    <text evidence="2">The sequence shown here is derived from an EMBL/GenBank/DDBJ whole genome shotgun (WGS) entry which is preliminary data.</text>
</comment>
<dbReference type="InterPro" id="IPR050509">
    <property type="entry name" value="CoA-transferase_III"/>
</dbReference>
<dbReference type="EMBL" id="BMYX01000018">
    <property type="protein sequence ID" value="GGY23370.1"/>
    <property type="molecule type" value="Genomic_DNA"/>
</dbReference>
<dbReference type="Gene3D" id="3.30.1540.10">
    <property type="entry name" value="formyl-coa transferase, domain 3"/>
    <property type="match status" value="1"/>
</dbReference>
<reference evidence="2" key="2">
    <citation type="submission" date="2020-09" db="EMBL/GenBank/DDBJ databases">
        <authorList>
            <person name="Sun Q."/>
            <person name="Kim S."/>
        </authorList>
    </citation>
    <scope>NUCLEOTIDE SEQUENCE</scope>
    <source>
        <strain evidence="2">KCTC 32182</strain>
    </source>
</reference>
<keyword evidence="2" id="KW-0808">Transferase</keyword>
<keyword evidence="3" id="KW-1185">Reference proteome</keyword>
<sequence length="485" mass="51084">MAPDEKLSGLTRSALATLWRSTGLDERALDHVNLTGDGQSLPSSFAVGCAAQASIAASALAAAHLWQLRGGAWQTVSVDRRAAEAEFRSERYLRVDGSAPPDPWDALAGLYRCGDGRWVRLHTNFPHHRQGLLDLLGCGGDREDVAAALRGWRAAAVEDALAERGLVGSMVRSFDEWDAHPQARALADLPVFTLERIGDAPAEPLPPALRPLSGVRVLDLTRIIAGPVGTRALAAHGAEVLLVTSPRLPSIPSLVIDTGRGKRSCQLDLTQAEDRGRLAHLLRQADVLVDGYRPGGLAGLGFGAEAAAALRPGMVCVSLSAYSHAGPWAGRRGFDSLVQAATGFNLAEAEAAGRNEPLALPAQALDHAAGYLIALGAIAALSRRATEGGSWHVRVSLAQTARWLRGLGRIDNGFAVADPDRESVRDCLEESGSGFGRLSAVGHAAVMATTPAGWERPSVPLGRDEPVWPEGGGRDGMAAGQTHKR</sequence>
<dbReference type="InterPro" id="IPR023606">
    <property type="entry name" value="CoA-Trfase_III_dom_1_sf"/>
</dbReference>
<gene>
    <name evidence="2" type="ORF">GCM10011289_28960</name>
</gene>
<dbReference type="Gene3D" id="3.40.50.10540">
    <property type="entry name" value="Crotonobetainyl-coa:carnitine coa-transferase, domain 1"/>
    <property type="match status" value="2"/>
</dbReference>
<dbReference type="InterPro" id="IPR003673">
    <property type="entry name" value="CoA-Trfase_fam_III"/>
</dbReference>
<evidence type="ECO:0000313" key="3">
    <source>
        <dbReference type="Proteomes" id="UP000645257"/>
    </source>
</evidence>
<dbReference type="PANTHER" id="PTHR48228:SF4">
    <property type="entry name" value="BLR3030 PROTEIN"/>
    <property type="match status" value="1"/>
</dbReference>
<dbReference type="AlphaFoldDB" id="A0A918P5I4"/>